<evidence type="ECO:0000313" key="2">
    <source>
        <dbReference type="EMBL" id="NDL57134.1"/>
    </source>
</evidence>
<reference evidence="2 3" key="1">
    <citation type="submission" date="2019-11" db="EMBL/GenBank/DDBJ databases">
        <authorList>
            <person name="Li X.-J."/>
            <person name="Feng X.-M."/>
        </authorList>
    </citation>
    <scope>NUCLEOTIDE SEQUENCE [LARGE SCALE GENOMIC DNA]</scope>
    <source>
        <strain evidence="2 3">XMNu-373</strain>
    </source>
</reference>
<evidence type="ECO:0000256" key="1">
    <source>
        <dbReference type="SAM" id="Phobius"/>
    </source>
</evidence>
<protein>
    <submittedName>
        <fullName evidence="2">Uncharacterized protein</fullName>
    </submittedName>
</protein>
<feature type="transmembrane region" description="Helical" evidence="1">
    <location>
        <begin position="62"/>
        <end position="87"/>
    </location>
</feature>
<dbReference type="AlphaFoldDB" id="A0A7K3M1H8"/>
<gene>
    <name evidence="2" type="ORF">F7O44_08635</name>
</gene>
<dbReference type="RefSeq" id="WP_162449807.1">
    <property type="nucleotide sequence ID" value="NZ_WLZY01000002.1"/>
</dbReference>
<name>A0A7K3M1H8_9ACTN</name>
<keyword evidence="1" id="KW-0812">Transmembrane</keyword>
<evidence type="ECO:0000313" key="3">
    <source>
        <dbReference type="Proteomes" id="UP000460435"/>
    </source>
</evidence>
<keyword evidence="1" id="KW-0472">Membrane</keyword>
<dbReference type="Proteomes" id="UP000460435">
    <property type="component" value="Unassembled WGS sequence"/>
</dbReference>
<sequence>MKQPWQVQWHIGADGTVIKQRSKGEEAHEQLYGRYDVNRRLELSDLYALDERLRRHDVSFLWLSRAMLLVSGLVAVALVAGLILAFWPIAAPGVSATLLIVSVPMIVILVVSTGLISSTMVRRRKRIGRDAGFESDYSTIAASEARAIIDAPGTVSGRKVSVEKV</sequence>
<proteinExistence type="predicted"/>
<organism evidence="2 3">
    <name type="scientific">Phytoactinopolyspora mesophila</name>
    <dbReference type="NCBI Taxonomy" id="2650750"/>
    <lineage>
        <taxon>Bacteria</taxon>
        <taxon>Bacillati</taxon>
        <taxon>Actinomycetota</taxon>
        <taxon>Actinomycetes</taxon>
        <taxon>Jiangellales</taxon>
        <taxon>Jiangellaceae</taxon>
        <taxon>Phytoactinopolyspora</taxon>
    </lineage>
</organism>
<comment type="caution">
    <text evidence="2">The sequence shown here is derived from an EMBL/GenBank/DDBJ whole genome shotgun (WGS) entry which is preliminary data.</text>
</comment>
<keyword evidence="1" id="KW-1133">Transmembrane helix</keyword>
<feature type="transmembrane region" description="Helical" evidence="1">
    <location>
        <begin position="93"/>
        <end position="116"/>
    </location>
</feature>
<dbReference type="EMBL" id="WLZY01000002">
    <property type="protein sequence ID" value="NDL57134.1"/>
    <property type="molecule type" value="Genomic_DNA"/>
</dbReference>
<accession>A0A7K3M1H8</accession>
<keyword evidence="3" id="KW-1185">Reference proteome</keyword>